<organism evidence="1 2">
    <name type="scientific">Fusarium austroafricanum</name>
    <dbReference type="NCBI Taxonomy" id="2364996"/>
    <lineage>
        <taxon>Eukaryota</taxon>
        <taxon>Fungi</taxon>
        <taxon>Dikarya</taxon>
        <taxon>Ascomycota</taxon>
        <taxon>Pezizomycotina</taxon>
        <taxon>Sordariomycetes</taxon>
        <taxon>Hypocreomycetidae</taxon>
        <taxon>Hypocreales</taxon>
        <taxon>Nectriaceae</taxon>
        <taxon>Fusarium</taxon>
        <taxon>Fusarium concolor species complex</taxon>
    </lineage>
</organism>
<dbReference type="AlphaFoldDB" id="A0A8H4P163"/>
<dbReference type="OrthoDB" id="5006522at2759"/>
<reference evidence="1" key="1">
    <citation type="submission" date="2020-01" db="EMBL/GenBank/DDBJ databases">
        <title>Identification and distribution of gene clusters putatively required for synthesis of sphingolipid metabolism inhibitors in phylogenetically diverse species of the filamentous fungus Fusarium.</title>
        <authorList>
            <person name="Kim H.-S."/>
            <person name="Busman M."/>
            <person name="Brown D.W."/>
            <person name="Divon H."/>
            <person name="Uhlig S."/>
            <person name="Proctor R.H."/>
        </authorList>
    </citation>
    <scope>NUCLEOTIDE SEQUENCE</scope>
    <source>
        <strain evidence="1">NRRL 53441</strain>
    </source>
</reference>
<comment type="caution">
    <text evidence="1">The sequence shown here is derived from an EMBL/GenBank/DDBJ whole genome shotgun (WGS) entry which is preliminary data.</text>
</comment>
<dbReference type="PANTHER" id="PTHR40640:SF1">
    <property type="entry name" value="ANCHORED GLYCOPROTEIN, PUTATIVE (AFU_ORTHOLOGUE AFUA_8G04860)-RELATED"/>
    <property type="match status" value="1"/>
</dbReference>
<dbReference type="Proteomes" id="UP000605986">
    <property type="component" value="Unassembled WGS sequence"/>
</dbReference>
<accession>A0A8H4P163</accession>
<proteinExistence type="predicted"/>
<sequence>MTSHTTTSLLLPAYTGNFVADIIGADATATTLVLDCDFKKDKDDCGLTKDTIIVGPWADKTPAPGAATTGLYKEYMAIKDKDDDYTFSVQCDMSKTYAEICTTINIGGNDNGSPTATFPRTASDTSLYKYHGYGSFIWIPVTVTAGQEHLSATKTASTDVFGTAKAAKVTTPDKQSTSAIDDGDLVTITGEADPSKTSDNVVTITGEAVPSNTSDNSAHSLCGLGILASFGLALVAILL</sequence>
<gene>
    <name evidence="1" type="ORF">F53441_4899</name>
</gene>
<evidence type="ECO:0000313" key="2">
    <source>
        <dbReference type="Proteomes" id="UP000605986"/>
    </source>
</evidence>
<keyword evidence="2" id="KW-1185">Reference proteome</keyword>
<protein>
    <submittedName>
        <fullName evidence="1">Uncharacterized protein</fullName>
    </submittedName>
</protein>
<name>A0A8H4P163_9HYPO</name>
<evidence type="ECO:0000313" key="1">
    <source>
        <dbReference type="EMBL" id="KAF4452161.1"/>
    </source>
</evidence>
<dbReference type="PANTHER" id="PTHR40640">
    <property type="entry name" value="ANCHORED GLYCOPROTEIN, PUTATIVE (AFU_ORTHOLOGUE AFUA_8G04860)-RELATED"/>
    <property type="match status" value="1"/>
</dbReference>
<dbReference type="EMBL" id="JAADJG010000195">
    <property type="protein sequence ID" value="KAF4452161.1"/>
    <property type="molecule type" value="Genomic_DNA"/>
</dbReference>